<keyword evidence="9" id="KW-0378">Hydrolase</keyword>
<evidence type="ECO:0000313" key="15">
    <source>
        <dbReference type="EMBL" id="KAJ1692507.1"/>
    </source>
</evidence>
<name>A0A9Q0CEK3_9POAL</name>
<keyword evidence="8" id="KW-0732">Signal</keyword>
<keyword evidence="13" id="KW-1015">Disulfide bond</keyword>
<evidence type="ECO:0000313" key="16">
    <source>
        <dbReference type="Proteomes" id="UP001151287"/>
    </source>
</evidence>
<evidence type="ECO:0000256" key="10">
    <source>
        <dbReference type="ARBA" id="ARBA00022837"/>
    </source>
</evidence>
<dbReference type="InterPro" id="IPR036444">
    <property type="entry name" value="PLipase_A2_dom_sf"/>
</dbReference>
<dbReference type="PROSITE" id="PS00118">
    <property type="entry name" value="PA2_HIS"/>
    <property type="match status" value="1"/>
</dbReference>
<keyword evidence="16" id="KW-1185">Reference proteome</keyword>
<dbReference type="AlphaFoldDB" id="A0A9Q0CEK3"/>
<reference evidence="15" key="1">
    <citation type="journal article" date="2022" name="Cell">
        <title>Repeat-based holocentromeres influence genome architecture and karyotype evolution.</title>
        <authorList>
            <person name="Hofstatter P.G."/>
            <person name="Thangavel G."/>
            <person name="Lux T."/>
            <person name="Neumann P."/>
            <person name="Vondrak T."/>
            <person name="Novak P."/>
            <person name="Zhang M."/>
            <person name="Costa L."/>
            <person name="Castellani M."/>
            <person name="Scott A."/>
            <person name="Toegelov H."/>
            <person name="Fuchs J."/>
            <person name="Mata-Sucre Y."/>
            <person name="Dias Y."/>
            <person name="Vanzela A.L.L."/>
            <person name="Huettel B."/>
            <person name="Almeida C.C.S."/>
            <person name="Simkova H."/>
            <person name="Souza G."/>
            <person name="Pedrosa-Harand A."/>
            <person name="Macas J."/>
            <person name="Mayer K.F.X."/>
            <person name="Houben A."/>
            <person name="Marques A."/>
        </authorList>
    </citation>
    <scope>NUCLEOTIDE SEQUENCE</scope>
    <source>
        <strain evidence="15">RhyBre1mFocal</strain>
    </source>
</reference>
<evidence type="ECO:0000256" key="13">
    <source>
        <dbReference type="ARBA" id="ARBA00023157"/>
    </source>
</evidence>
<protein>
    <recommendedName>
        <fullName evidence="5">phospholipase A2</fullName>
        <ecNumber evidence="5">3.1.1.4</ecNumber>
    </recommendedName>
</protein>
<evidence type="ECO:0000256" key="1">
    <source>
        <dbReference type="ARBA" id="ARBA00001604"/>
    </source>
</evidence>
<dbReference type="GO" id="GO:0005576">
    <property type="term" value="C:extracellular region"/>
    <property type="evidence" value="ECO:0007669"/>
    <property type="project" value="UniProtKB-SubCell"/>
</dbReference>
<dbReference type="SUPFAM" id="SSF48619">
    <property type="entry name" value="Phospholipase A2, PLA2"/>
    <property type="match status" value="1"/>
</dbReference>
<dbReference type="InterPro" id="IPR033113">
    <property type="entry name" value="PLA2_histidine"/>
</dbReference>
<dbReference type="OrthoDB" id="566013at2759"/>
<proteinExistence type="inferred from homology"/>
<sequence>MYISQTHAPSNFNSSSRAKEVPIADCHKLARAIMCRMQRSKPSRLFPSTLLLLLLFLLASCCSAIRDHARCSRSCVAKNCNSLGIRYGKYCGVGWSGCPGEKPCDDLDACCMGHDKCVGSKGITSVWCHKQLKRCIYRVKYSGKIGFSNDCPSDVAMRPMIRGMNMAILLSRLFG</sequence>
<dbReference type="FunFam" id="1.20.90.10:FF:000005">
    <property type="entry name" value="Secretory phospholipase A2"/>
    <property type="match status" value="1"/>
</dbReference>
<evidence type="ECO:0000256" key="9">
    <source>
        <dbReference type="ARBA" id="ARBA00022801"/>
    </source>
</evidence>
<comment type="function">
    <text evidence="14">PA2 catalyzes the calcium-dependent hydrolysis of the 2-acyl groups in 3-sn-phosphoglycerides. Releases lysophospholipids (LPLs) and free fatty acids (FFAs) from membrane phospholipids in response to hormones and other external stimuli.</text>
</comment>
<dbReference type="EC" id="3.1.1.4" evidence="5"/>
<dbReference type="GO" id="GO:0004623">
    <property type="term" value="F:phospholipase A2 activity"/>
    <property type="evidence" value="ECO:0007669"/>
    <property type="project" value="UniProtKB-EC"/>
</dbReference>
<comment type="catalytic activity">
    <reaction evidence="1">
        <text>a 1,2-diacyl-sn-glycero-3-phosphocholine + H2O = a 1-acyl-sn-glycero-3-phosphocholine + a fatty acid + H(+)</text>
        <dbReference type="Rhea" id="RHEA:15801"/>
        <dbReference type="ChEBI" id="CHEBI:15377"/>
        <dbReference type="ChEBI" id="CHEBI:15378"/>
        <dbReference type="ChEBI" id="CHEBI:28868"/>
        <dbReference type="ChEBI" id="CHEBI:57643"/>
        <dbReference type="ChEBI" id="CHEBI:58168"/>
        <dbReference type="EC" id="3.1.1.4"/>
    </reaction>
</comment>
<evidence type="ECO:0000256" key="12">
    <source>
        <dbReference type="ARBA" id="ARBA00023098"/>
    </source>
</evidence>
<dbReference type="GO" id="GO:0006644">
    <property type="term" value="P:phospholipid metabolic process"/>
    <property type="evidence" value="ECO:0007669"/>
    <property type="project" value="InterPro"/>
</dbReference>
<keyword evidence="7" id="KW-0479">Metal-binding</keyword>
<dbReference type="Gene3D" id="1.20.90.10">
    <property type="entry name" value="Phospholipase A2 domain"/>
    <property type="match status" value="1"/>
</dbReference>
<dbReference type="GO" id="GO:0046872">
    <property type="term" value="F:metal ion binding"/>
    <property type="evidence" value="ECO:0007669"/>
    <property type="project" value="UniProtKB-KW"/>
</dbReference>
<dbReference type="GO" id="GO:0050482">
    <property type="term" value="P:arachidonate secretion"/>
    <property type="evidence" value="ECO:0007669"/>
    <property type="project" value="InterPro"/>
</dbReference>
<accession>A0A9Q0CEK3</accession>
<comment type="subcellular location">
    <subcellularLocation>
        <location evidence="3">Secreted</location>
    </subcellularLocation>
</comment>
<keyword evidence="10" id="KW-0106">Calcium</keyword>
<evidence type="ECO:0000256" key="8">
    <source>
        <dbReference type="ARBA" id="ARBA00022729"/>
    </source>
</evidence>
<evidence type="ECO:0000256" key="4">
    <source>
        <dbReference type="ARBA" id="ARBA00007056"/>
    </source>
</evidence>
<gene>
    <name evidence="15" type="ORF">LUZ63_009205</name>
</gene>
<comment type="cofactor">
    <cofactor evidence="2">
        <name>Ca(2+)</name>
        <dbReference type="ChEBI" id="CHEBI:29108"/>
    </cofactor>
</comment>
<comment type="caution">
    <text evidence="15">The sequence shown here is derived from an EMBL/GenBank/DDBJ whole genome shotgun (WGS) entry which is preliminary data.</text>
</comment>
<comment type="similarity">
    <text evidence="4">Belongs to the phospholipase A2 family.</text>
</comment>
<keyword evidence="12" id="KW-0443">Lipid metabolism</keyword>
<evidence type="ECO:0000256" key="11">
    <source>
        <dbReference type="ARBA" id="ARBA00022963"/>
    </source>
</evidence>
<keyword evidence="6" id="KW-0964">Secreted</keyword>
<dbReference type="EMBL" id="JAMQYH010000003">
    <property type="protein sequence ID" value="KAJ1692507.1"/>
    <property type="molecule type" value="Genomic_DNA"/>
</dbReference>
<organism evidence="15 16">
    <name type="scientific">Rhynchospora breviuscula</name>
    <dbReference type="NCBI Taxonomy" id="2022672"/>
    <lineage>
        <taxon>Eukaryota</taxon>
        <taxon>Viridiplantae</taxon>
        <taxon>Streptophyta</taxon>
        <taxon>Embryophyta</taxon>
        <taxon>Tracheophyta</taxon>
        <taxon>Spermatophyta</taxon>
        <taxon>Magnoliopsida</taxon>
        <taxon>Liliopsida</taxon>
        <taxon>Poales</taxon>
        <taxon>Cyperaceae</taxon>
        <taxon>Cyperoideae</taxon>
        <taxon>Rhynchosporeae</taxon>
        <taxon>Rhynchospora</taxon>
    </lineage>
</organism>
<dbReference type="GO" id="GO:0016042">
    <property type="term" value="P:lipid catabolic process"/>
    <property type="evidence" value="ECO:0007669"/>
    <property type="project" value="UniProtKB-KW"/>
</dbReference>
<keyword evidence="11" id="KW-0442">Lipid degradation</keyword>
<evidence type="ECO:0000256" key="2">
    <source>
        <dbReference type="ARBA" id="ARBA00001913"/>
    </source>
</evidence>
<evidence type="ECO:0000256" key="3">
    <source>
        <dbReference type="ARBA" id="ARBA00004613"/>
    </source>
</evidence>
<dbReference type="Proteomes" id="UP001151287">
    <property type="component" value="Unassembled WGS sequence"/>
</dbReference>
<evidence type="ECO:0000256" key="14">
    <source>
        <dbReference type="ARBA" id="ARBA00059871"/>
    </source>
</evidence>
<evidence type="ECO:0000256" key="5">
    <source>
        <dbReference type="ARBA" id="ARBA00013278"/>
    </source>
</evidence>
<evidence type="ECO:0000256" key="6">
    <source>
        <dbReference type="ARBA" id="ARBA00022525"/>
    </source>
</evidence>
<evidence type="ECO:0000256" key="7">
    <source>
        <dbReference type="ARBA" id="ARBA00022723"/>
    </source>
</evidence>